<evidence type="ECO:0000313" key="9">
    <source>
        <dbReference type="Proteomes" id="UP001152795"/>
    </source>
</evidence>
<keyword evidence="2 6" id="KW-0812">Transmembrane</keyword>
<feature type="transmembrane region" description="Helical" evidence="6">
    <location>
        <begin position="138"/>
        <end position="161"/>
    </location>
</feature>
<dbReference type="GO" id="GO:0002218">
    <property type="term" value="P:activation of innate immune response"/>
    <property type="evidence" value="ECO:0007669"/>
    <property type="project" value="InterPro"/>
</dbReference>
<keyword evidence="4 6" id="KW-0472">Membrane</keyword>
<evidence type="ECO:0000256" key="6">
    <source>
        <dbReference type="SAM" id="Phobius"/>
    </source>
</evidence>
<dbReference type="Proteomes" id="UP001152795">
    <property type="component" value="Unassembled WGS sequence"/>
</dbReference>
<comment type="subcellular location">
    <subcellularLocation>
        <location evidence="1">Membrane</location>
        <topology evidence="1">Multi-pass membrane protein</topology>
    </subcellularLocation>
</comment>
<dbReference type="EMBL" id="CACRXK020030957">
    <property type="protein sequence ID" value="CAB4042841.1"/>
    <property type="molecule type" value="Genomic_DNA"/>
</dbReference>
<evidence type="ECO:0000256" key="1">
    <source>
        <dbReference type="ARBA" id="ARBA00004141"/>
    </source>
</evidence>
<dbReference type="InterPro" id="IPR038623">
    <property type="entry name" value="STING_C_sf"/>
</dbReference>
<dbReference type="PANTHER" id="PTHR34339:SF1">
    <property type="entry name" value="STIMULATOR OF INTERFERON GENES PROTEIN"/>
    <property type="match status" value="1"/>
</dbReference>
<comment type="caution">
    <text evidence="8">The sequence shown here is derived from an EMBL/GenBank/DDBJ whole genome shotgun (WGS) entry which is preliminary data.</text>
</comment>
<dbReference type="GO" id="GO:0005776">
    <property type="term" value="C:autophagosome"/>
    <property type="evidence" value="ECO:0007669"/>
    <property type="project" value="TreeGrafter"/>
</dbReference>
<evidence type="ECO:0000256" key="3">
    <source>
        <dbReference type="ARBA" id="ARBA00022989"/>
    </source>
</evidence>
<dbReference type="GO" id="GO:0035438">
    <property type="term" value="F:cyclic-di-GMP binding"/>
    <property type="evidence" value="ECO:0007669"/>
    <property type="project" value="TreeGrafter"/>
</dbReference>
<feature type="transmembrane region" description="Helical" evidence="6">
    <location>
        <begin position="39"/>
        <end position="58"/>
    </location>
</feature>
<dbReference type="PANTHER" id="PTHR34339">
    <property type="entry name" value="STIMULATOR OF INTERFERON GENES PROTEIN"/>
    <property type="match status" value="1"/>
</dbReference>
<dbReference type="Gene3D" id="3.40.50.12100">
    <property type="entry name" value="Stimulator of interferon genes protein"/>
    <property type="match status" value="1"/>
</dbReference>
<feature type="compositionally biased region" description="Basic and acidic residues" evidence="5">
    <location>
        <begin position="454"/>
        <end position="464"/>
    </location>
</feature>
<name>A0A7D9M8K0_PARCT</name>
<dbReference type="GO" id="GO:0061507">
    <property type="term" value="F:2',3'-cyclic GMP-AMP binding"/>
    <property type="evidence" value="ECO:0007669"/>
    <property type="project" value="TreeGrafter"/>
</dbReference>
<dbReference type="AlphaFoldDB" id="A0A7D9M8K0"/>
<dbReference type="GO" id="GO:0000045">
    <property type="term" value="P:autophagosome assembly"/>
    <property type="evidence" value="ECO:0007669"/>
    <property type="project" value="TreeGrafter"/>
</dbReference>
<evidence type="ECO:0000256" key="2">
    <source>
        <dbReference type="ARBA" id="ARBA00022692"/>
    </source>
</evidence>
<proteinExistence type="predicted"/>
<dbReference type="Pfam" id="PF23417">
    <property type="entry name" value="STING_TM"/>
    <property type="match status" value="1"/>
</dbReference>
<dbReference type="InterPro" id="IPR055434">
    <property type="entry name" value="STING_TM"/>
</dbReference>
<feature type="region of interest" description="Disordered" evidence="5">
    <location>
        <begin position="435"/>
        <end position="464"/>
    </location>
</feature>
<organism evidence="8 9">
    <name type="scientific">Paramuricea clavata</name>
    <name type="common">Red gorgonian</name>
    <name type="synonym">Violescent sea-whip</name>
    <dbReference type="NCBI Taxonomy" id="317549"/>
    <lineage>
        <taxon>Eukaryota</taxon>
        <taxon>Metazoa</taxon>
        <taxon>Cnidaria</taxon>
        <taxon>Anthozoa</taxon>
        <taxon>Octocorallia</taxon>
        <taxon>Malacalcyonacea</taxon>
        <taxon>Plexauridae</taxon>
        <taxon>Paramuricea</taxon>
    </lineage>
</organism>
<keyword evidence="9" id="KW-1185">Reference proteome</keyword>
<dbReference type="OrthoDB" id="6053839at2759"/>
<evidence type="ECO:0000259" key="7">
    <source>
        <dbReference type="Pfam" id="PF23417"/>
    </source>
</evidence>
<dbReference type="GO" id="GO:0061709">
    <property type="term" value="P:reticulophagy"/>
    <property type="evidence" value="ECO:0007669"/>
    <property type="project" value="TreeGrafter"/>
</dbReference>
<gene>
    <name evidence="8" type="ORF">PACLA_8A054751</name>
</gene>
<dbReference type="GO" id="GO:0045087">
    <property type="term" value="P:innate immune response"/>
    <property type="evidence" value="ECO:0007669"/>
    <property type="project" value="TreeGrafter"/>
</dbReference>
<feature type="transmembrane region" description="Helical" evidence="6">
    <location>
        <begin position="97"/>
        <end position="117"/>
    </location>
</feature>
<feature type="domain" description="STING transmembrane" evidence="7">
    <location>
        <begin position="105"/>
        <end position="209"/>
    </location>
</feature>
<evidence type="ECO:0000256" key="4">
    <source>
        <dbReference type="ARBA" id="ARBA00023136"/>
    </source>
</evidence>
<feature type="compositionally biased region" description="Polar residues" evidence="5">
    <location>
        <begin position="7"/>
        <end position="20"/>
    </location>
</feature>
<accession>A0A7D9M8K0</accession>
<dbReference type="GO" id="GO:0016239">
    <property type="term" value="P:positive regulation of macroautophagy"/>
    <property type="evidence" value="ECO:0007669"/>
    <property type="project" value="TreeGrafter"/>
</dbReference>
<protein>
    <submittedName>
        <fullName evidence="8">Stimulator of interferon genes -like</fullName>
    </submittedName>
</protein>
<evidence type="ECO:0000256" key="5">
    <source>
        <dbReference type="SAM" id="MobiDB-lite"/>
    </source>
</evidence>
<dbReference type="Gene3D" id="1.20.5.5200">
    <property type="match status" value="1"/>
</dbReference>
<reference evidence="8" key="1">
    <citation type="submission" date="2020-04" db="EMBL/GenBank/DDBJ databases">
        <authorList>
            <person name="Alioto T."/>
            <person name="Alioto T."/>
            <person name="Gomez Garrido J."/>
        </authorList>
    </citation>
    <scope>NUCLEOTIDE SEQUENCE</scope>
    <source>
        <strain evidence="8">A484AB</strain>
    </source>
</reference>
<dbReference type="InterPro" id="IPR029158">
    <property type="entry name" value="STING"/>
</dbReference>
<keyword evidence="3 6" id="KW-1133">Transmembrane helix</keyword>
<dbReference type="GO" id="GO:0005789">
    <property type="term" value="C:endoplasmic reticulum membrane"/>
    <property type="evidence" value="ECO:0007669"/>
    <property type="project" value="TreeGrafter"/>
</dbReference>
<feature type="region of interest" description="Disordered" evidence="5">
    <location>
        <begin position="1"/>
        <end position="34"/>
    </location>
</feature>
<dbReference type="GO" id="GO:0032481">
    <property type="term" value="P:positive regulation of type I interferon production"/>
    <property type="evidence" value="ECO:0007669"/>
    <property type="project" value="InterPro"/>
</dbReference>
<sequence length="464" mass="52319">MTDDRPNPQQNVDPQPTCQTPDDGINWENPPKKRKCPRVTSFLICLLTAAGIITYGFLEKTVIEYEPNNDNFTIKLAKIKTGTIACYTMKEKTTYPVFFNLGLGLTGIILGTVVGRLSLVIGELFQFKSRYNRDICKLFKFCFSGINLPAVAAVCLIVGVACTIGRETGFQLVDIIYILGGIGVGPLVIHLLNLNTGSEVDVSIILEERQMYHAHTLAWSYYFNHLKPEVQKFNRAILKLQIEPSSSAPSVNEIIKLSRNKLLLLLPPSTDLTNIKILTSYDRNITEFNEDDERNPYPFPVYNFTGYEKECFAMLCVKEPIMALRNMKFRTDYNTYEDEIKRFYKTLCEIIEKPPNDFCAMMGLVVPITVKTGDKEKLKDGGLTRIIMDKVNGPPASNDRENKSCCCYFCCCCKNRDAEWRLIPRDDSFEQATPGAIVHDENGAGTSGYVASSFDERNPDLDDV</sequence>
<evidence type="ECO:0000313" key="8">
    <source>
        <dbReference type="EMBL" id="CAB4042841.1"/>
    </source>
</evidence>